<dbReference type="PROSITE" id="PS01124">
    <property type="entry name" value="HTH_ARAC_FAMILY_2"/>
    <property type="match status" value="1"/>
</dbReference>
<dbReference type="Gene3D" id="1.10.10.60">
    <property type="entry name" value="Homeodomain-like"/>
    <property type="match status" value="2"/>
</dbReference>
<name>N1VTB3_9LEPT</name>
<dbReference type="PANTHER" id="PTHR43436">
    <property type="entry name" value="ARAC-FAMILY TRANSCRIPTIONAL REGULATOR"/>
    <property type="match status" value="1"/>
</dbReference>
<dbReference type="STRING" id="1257025.LEP1GSC203_3095"/>
<dbReference type="RefSeq" id="WP_002972731.1">
    <property type="nucleotide sequence ID" value="NZ_AOGW02000006.1"/>
</dbReference>
<keyword evidence="2" id="KW-0804">Transcription</keyword>
<dbReference type="Proteomes" id="UP000012371">
    <property type="component" value="Unassembled WGS sequence"/>
</dbReference>
<dbReference type="SUPFAM" id="SSF46689">
    <property type="entry name" value="Homeodomain-like"/>
    <property type="match status" value="2"/>
</dbReference>
<comment type="caution">
    <text evidence="4">The sequence shown here is derived from an EMBL/GenBank/DDBJ whole genome shotgun (WGS) entry which is preliminary data.</text>
</comment>
<evidence type="ECO:0000256" key="2">
    <source>
        <dbReference type="ARBA" id="ARBA00023163"/>
    </source>
</evidence>
<feature type="domain" description="HTH araC/xylS-type" evidence="3">
    <location>
        <begin position="194"/>
        <end position="292"/>
    </location>
</feature>
<gene>
    <name evidence="4" type="ORF">LEP1GSC203_3095</name>
</gene>
<sequence>MGQVEENNKNIVKHLESLLPKPGNLETGIPGLTLFRINESFVRVPMTYHPRIILMAQGSKRVFLGEDTFSYDPSQYLVLSVPIPLECDAVADENKPILGFAIDVDPQEVAEILLLSDDTKYSGETIPRGIYGASVSKEISNASLRLIQSLFSKTDLRVLGKSIVREIIYRVLIGENGETLQALAHRNRKFFQIAQILNRIHKEYAEEFDINELAFSAGMSTSNFHNCFKTVTNTSPLQYIKAVRLQKARSLMLTEGTNAITAAQKVGYESPSQFSREYKRYFGVSPAKDQVQLAI</sequence>
<protein>
    <submittedName>
        <fullName evidence="4">AraC-type transcriptional regulator N-terminal domain protein</fullName>
    </submittedName>
</protein>
<dbReference type="SMART" id="SM00342">
    <property type="entry name" value="HTH_ARAC"/>
    <property type="match status" value="1"/>
</dbReference>
<dbReference type="PANTHER" id="PTHR43436:SF2">
    <property type="entry name" value="ARAC_XYLS FAMILY TRANSCRIPTIONAL REGULATOR"/>
    <property type="match status" value="1"/>
</dbReference>
<dbReference type="InterPro" id="IPR009594">
    <property type="entry name" value="Tscrpt_reg_HTH_AraC_N"/>
</dbReference>
<accession>N1VTB3</accession>
<organism evidence="4 5">
    <name type="scientific">Leptospira terpstrae serovar Hualin str. LT 11-33 = ATCC 700639</name>
    <dbReference type="NCBI Taxonomy" id="1257025"/>
    <lineage>
        <taxon>Bacteria</taxon>
        <taxon>Pseudomonadati</taxon>
        <taxon>Spirochaetota</taxon>
        <taxon>Spirochaetia</taxon>
        <taxon>Leptospirales</taxon>
        <taxon>Leptospiraceae</taxon>
        <taxon>Leptospira</taxon>
    </lineage>
</organism>
<dbReference type="InterPro" id="IPR018060">
    <property type="entry name" value="HTH_AraC"/>
</dbReference>
<evidence type="ECO:0000313" key="5">
    <source>
        <dbReference type="Proteomes" id="UP000012371"/>
    </source>
</evidence>
<evidence type="ECO:0000256" key="1">
    <source>
        <dbReference type="ARBA" id="ARBA00023015"/>
    </source>
</evidence>
<keyword evidence="1" id="KW-0805">Transcription regulation</keyword>
<dbReference type="EMBL" id="AOGW02000006">
    <property type="protein sequence ID" value="EMY62969.1"/>
    <property type="molecule type" value="Genomic_DNA"/>
</dbReference>
<dbReference type="InterPro" id="IPR009057">
    <property type="entry name" value="Homeodomain-like_sf"/>
</dbReference>
<proteinExistence type="predicted"/>
<evidence type="ECO:0000259" key="3">
    <source>
        <dbReference type="PROSITE" id="PS01124"/>
    </source>
</evidence>
<reference evidence="4" key="1">
    <citation type="submission" date="2013-03" db="EMBL/GenBank/DDBJ databases">
        <authorList>
            <person name="Harkins D.M."/>
            <person name="Durkin A.S."/>
            <person name="Brinkac L.M."/>
            <person name="Haft D.H."/>
            <person name="Selengut J.D."/>
            <person name="Sanka R."/>
            <person name="DePew J."/>
            <person name="Purushe J."/>
            <person name="Hartskeerl R.A."/>
            <person name="Ahmed A."/>
            <person name="van der Linden H."/>
            <person name="Goris M.G.A."/>
            <person name="Vinetz J.M."/>
            <person name="Sutton G.G."/>
            <person name="Nierman W.C."/>
            <person name="Fouts D.E."/>
        </authorList>
    </citation>
    <scope>NUCLEOTIDE SEQUENCE [LARGE SCALE GENOMIC DNA]</scope>
    <source>
        <strain evidence="4">LT 11-33</strain>
    </source>
</reference>
<dbReference type="Pfam" id="PF06719">
    <property type="entry name" value="AraC_N"/>
    <property type="match status" value="1"/>
</dbReference>
<dbReference type="AlphaFoldDB" id="N1VTB3"/>
<dbReference type="Pfam" id="PF12833">
    <property type="entry name" value="HTH_18"/>
    <property type="match status" value="1"/>
</dbReference>
<dbReference type="GO" id="GO:0043565">
    <property type="term" value="F:sequence-specific DNA binding"/>
    <property type="evidence" value="ECO:0007669"/>
    <property type="project" value="InterPro"/>
</dbReference>
<evidence type="ECO:0000313" key="4">
    <source>
        <dbReference type="EMBL" id="EMY62969.1"/>
    </source>
</evidence>
<dbReference type="GO" id="GO:0003700">
    <property type="term" value="F:DNA-binding transcription factor activity"/>
    <property type="evidence" value="ECO:0007669"/>
    <property type="project" value="InterPro"/>
</dbReference>
<keyword evidence="5" id="KW-1185">Reference proteome</keyword>
<dbReference type="OrthoDB" id="34150at2"/>